<dbReference type="InterPro" id="IPR051014">
    <property type="entry name" value="Cation_Transport_ATPase_IB"/>
</dbReference>
<evidence type="ECO:0000313" key="3">
    <source>
        <dbReference type="EMBL" id="VAX42347.1"/>
    </source>
</evidence>
<comment type="similarity">
    <text evidence="1">Belongs to the cation transport ATPase (P-type) (TC 3.A.3) family. Type IB subfamily.</text>
</comment>
<keyword evidence="2" id="KW-1133">Transmembrane helix</keyword>
<keyword evidence="2" id="KW-0812">Transmembrane</keyword>
<dbReference type="AlphaFoldDB" id="A0A3B1E8Z0"/>
<proteinExistence type="inferred from homology"/>
<sequence>TADIALMSDDLSRLPWLIKHSRRTVTIIRQNIIFSLAVKVLFVILTFAGYASLWAAIAADMGASLLVIFNGLRLLISQTQDNSDDNVKMR</sequence>
<protein>
    <submittedName>
        <fullName evidence="3">Lead, cadmium, zinc and mercury transporting ATPase Copper-translocating P-type ATPase</fullName>
        <ecNumber evidence="3">3.6.3.3</ecNumber>
        <ecNumber evidence="3">3.6.3.4</ecNumber>
    </submittedName>
</protein>
<dbReference type="EC" id="3.6.3.4" evidence="3"/>
<dbReference type="SUPFAM" id="SSF56784">
    <property type="entry name" value="HAD-like"/>
    <property type="match status" value="1"/>
</dbReference>
<evidence type="ECO:0000256" key="1">
    <source>
        <dbReference type="ARBA" id="ARBA00006024"/>
    </source>
</evidence>
<dbReference type="GO" id="GO:0016020">
    <property type="term" value="C:membrane"/>
    <property type="evidence" value="ECO:0007669"/>
    <property type="project" value="TreeGrafter"/>
</dbReference>
<accession>A0A3B1E8Z0</accession>
<evidence type="ECO:0000256" key="2">
    <source>
        <dbReference type="SAM" id="Phobius"/>
    </source>
</evidence>
<dbReference type="PANTHER" id="PTHR48085">
    <property type="entry name" value="CADMIUM/ZINC-TRANSPORTING ATPASE HMA2-RELATED"/>
    <property type="match status" value="1"/>
</dbReference>
<feature type="transmembrane region" description="Helical" evidence="2">
    <location>
        <begin position="57"/>
        <end position="76"/>
    </location>
</feature>
<name>A0A3B1E8Z0_9ZZZZ</name>
<dbReference type="GO" id="GO:0016787">
    <property type="term" value="F:hydrolase activity"/>
    <property type="evidence" value="ECO:0007669"/>
    <property type="project" value="UniProtKB-KW"/>
</dbReference>
<organism evidence="3">
    <name type="scientific">hydrothermal vent metagenome</name>
    <dbReference type="NCBI Taxonomy" id="652676"/>
    <lineage>
        <taxon>unclassified sequences</taxon>
        <taxon>metagenomes</taxon>
        <taxon>ecological metagenomes</taxon>
    </lineage>
</organism>
<feature type="non-terminal residue" evidence="3">
    <location>
        <position position="1"/>
    </location>
</feature>
<dbReference type="Gene3D" id="3.40.50.1000">
    <property type="entry name" value="HAD superfamily/HAD-like"/>
    <property type="match status" value="1"/>
</dbReference>
<dbReference type="InterPro" id="IPR036412">
    <property type="entry name" value="HAD-like_sf"/>
</dbReference>
<gene>
    <name evidence="3" type="ORF">MNBD_PLANCTO02-1192</name>
</gene>
<keyword evidence="3" id="KW-0378">Hydrolase</keyword>
<reference evidence="3" key="1">
    <citation type="submission" date="2018-06" db="EMBL/GenBank/DDBJ databases">
        <authorList>
            <person name="Zhirakovskaya E."/>
        </authorList>
    </citation>
    <scope>NUCLEOTIDE SEQUENCE</scope>
</reference>
<dbReference type="PANTHER" id="PTHR48085:SF5">
    <property type="entry name" value="CADMIUM_ZINC-TRANSPORTING ATPASE HMA4-RELATED"/>
    <property type="match status" value="1"/>
</dbReference>
<feature type="transmembrane region" description="Helical" evidence="2">
    <location>
        <begin position="32"/>
        <end position="51"/>
    </location>
</feature>
<dbReference type="GO" id="GO:0022857">
    <property type="term" value="F:transmembrane transporter activity"/>
    <property type="evidence" value="ECO:0007669"/>
    <property type="project" value="TreeGrafter"/>
</dbReference>
<dbReference type="EMBL" id="UOGL01000647">
    <property type="protein sequence ID" value="VAX42347.1"/>
    <property type="molecule type" value="Genomic_DNA"/>
</dbReference>
<dbReference type="InterPro" id="IPR023214">
    <property type="entry name" value="HAD_sf"/>
</dbReference>
<dbReference type="EC" id="3.6.3.3" evidence="3"/>
<keyword evidence="2" id="KW-0472">Membrane</keyword>